<dbReference type="KEGG" id="rgu:A4W93_07230"/>
<dbReference type="RefSeq" id="WP_157782130.1">
    <property type="nucleotide sequence ID" value="NZ_BSPR01000008.1"/>
</dbReference>
<organism evidence="1 2">
    <name type="scientific">Piscinibacter gummiphilus</name>
    <dbReference type="NCBI Taxonomy" id="946333"/>
    <lineage>
        <taxon>Bacteria</taxon>
        <taxon>Pseudomonadati</taxon>
        <taxon>Pseudomonadota</taxon>
        <taxon>Betaproteobacteria</taxon>
        <taxon>Burkholderiales</taxon>
        <taxon>Sphaerotilaceae</taxon>
        <taxon>Piscinibacter</taxon>
    </lineage>
</organism>
<dbReference type="Gene3D" id="3.40.1580.10">
    <property type="entry name" value="SMI1/KNR4-like"/>
    <property type="match status" value="1"/>
</dbReference>
<dbReference type="InterPro" id="IPR037883">
    <property type="entry name" value="Knr4/Smi1-like_sf"/>
</dbReference>
<dbReference type="InterPro" id="IPR018958">
    <property type="entry name" value="Knr4/Smi1-like_dom"/>
</dbReference>
<dbReference type="SMART" id="SM00860">
    <property type="entry name" value="SMI1_KNR4"/>
    <property type="match status" value="1"/>
</dbReference>
<dbReference type="Proteomes" id="UP000193427">
    <property type="component" value="Chromosome"/>
</dbReference>
<dbReference type="SUPFAM" id="SSF160631">
    <property type="entry name" value="SMI1/KNR4-like"/>
    <property type="match status" value="1"/>
</dbReference>
<dbReference type="Pfam" id="PF09346">
    <property type="entry name" value="SMI1_KNR4"/>
    <property type="match status" value="1"/>
</dbReference>
<dbReference type="SUPFAM" id="SSF48371">
    <property type="entry name" value="ARM repeat"/>
    <property type="match status" value="1"/>
</dbReference>
<keyword evidence="2" id="KW-1185">Reference proteome</keyword>
<proteinExistence type="predicted"/>
<evidence type="ECO:0000313" key="2">
    <source>
        <dbReference type="Proteomes" id="UP000193427"/>
    </source>
</evidence>
<evidence type="ECO:0000313" key="1">
    <source>
        <dbReference type="EMBL" id="ARN19719.1"/>
    </source>
</evidence>
<reference evidence="1 2" key="1">
    <citation type="submission" date="2016-04" db="EMBL/GenBank/DDBJ databases">
        <title>Complete genome sequence of natural rubber-degrading, novel Gram-negative bacterium, Rhizobacter gummiphilus strain NS21.</title>
        <authorList>
            <person name="Tabata M."/>
            <person name="Kasai D."/>
            <person name="Fukuda M."/>
        </authorList>
    </citation>
    <scope>NUCLEOTIDE SEQUENCE [LARGE SCALE GENOMIC DNA]</scope>
    <source>
        <strain evidence="1 2">NS21</strain>
    </source>
</reference>
<name>A0A1W6L5W6_9BURK</name>
<dbReference type="AlphaFoldDB" id="A0A1W6L5W6"/>
<protein>
    <submittedName>
        <fullName evidence="1">Uncharacterized protein</fullName>
    </submittedName>
</protein>
<dbReference type="InterPro" id="IPR011989">
    <property type="entry name" value="ARM-like"/>
</dbReference>
<accession>A0A1W6L5W6</accession>
<dbReference type="InterPro" id="IPR016024">
    <property type="entry name" value="ARM-type_fold"/>
</dbReference>
<sequence length="478" mass="52754">MNDTPQRAHRILDKLSQAKAADPDLEVFGADAHGYVVHPPANLQAVSDFEVRLGIQLPPAYRQFVLEVGNGGDGYQGSAAGPFYGIYGVGDSMGAMQSESLAKVVARPCVLSPGMSRPDWEALVTRLGLDGDLDDETYDEAHDTLFGGLLPLGSQGCSMYHGLVVNGPHTGRVVNFDIDRSGPPVFAFEPDFLTWYERWLDEVISGDLLQEGPSWFGYMRGGLEAELLAGWLGSEDAQTANEYLVGLLSKRRLSEATLDALVARQPENGEHRPLVCQIVCKHDPDKARALLTLLAAQEPLSFLQCLHWHARDRAQQWQAEVLAIADRITDLETFRFFTYVLEVLPVDRGSILTPFTRHEQAGVRRQALHALGKVADRRPHLHCFIAGLHDEDSTVVHASLQALHGVKDRSLLPHYRRVAERYPEERDHVLVNLEHRLKELGTSRATLLLAPAGAAHGTGLGAMMRHFANLVTGRRTGR</sequence>
<dbReference type="Gene3D" id="1.25.10.10">
    <property type="entry name" value="Leucine-rich Repeat Variant"/>
    <property type="match status" value="1"/>
</dbReference>
<dbReference type="OrthoDB" id="1190024at2"/>
<dbReference type="STRING" id="946333.A4W93_07230"/>
<gene>
    <name evidence="1" type="ORF">A4W93_07230</name>
</gene>
<dbReference type="EMBL" id="CP015118">
    <property type="protein sequence ID" value="ARN19719.1"/>
    <property type="molecule type" value="Genomic_DNA"/>
</dbReference>